<dbReference type="AlphaFoldDB" id="A0A2A8Y6F1"/>
<evidence type="ECO:0000256" key="6">
    <source>
        <dbReference type="PROSITE-ProRule" id="PRU00591"/>
    </source>
</evidence>
<dbReference type="PANTHER" id="PTHR47053:SF1">
    <property type="entry name" value="MUREIN DD-ENDOPEPTIDASE MEPH-RELATED"/>
    <property type="match status" value="1"/>
</dbReference>
<keyword evidence="3" id="KW-0677">Repeat</keyword>
<gene>
    <name evidence="8" type="ORF">CN290_12430</name>
</gene>
<keyword evidence="5" id="KW-0788">Thiol protease</keyword>
<dbReference type="PROSITE" id="PS51935">
    <property type="entry name" value="NLPC_P60"/>
    <property type="match status" value="1"/>
</dbReference>
<dbReference type="PANTHER" id="PTHR47053">
    <property type="entry name" value="MUREIN DD-ENDOPEPTIDASE MEPH-RELATED"/>
    <property type="match status" value="1"/>
</dbReference>
<dbReference type="InterPro" id="IPR038765">
    <property type="entry name" value="Papain-like_cys_pep_sf"/>
</dbReference>
<dbReference type="Pfam" id="PF19127">
    <property type="entry name" value="Choline_bind_3"/>
    <property type="match status" value="1"/>
</dbReference>
<feature type="domain" description="NlpC/P60" evidence="7">
    <location>
        <begin position="65"/>
        <end position="180"/>
    </location>
</feature>
<name>A0A2A8Y6F1_BACCE</name>
<keyword evidence="2" id="KW-0645">Protease</keyword>
<comment type="caution">
    <text evidence="8">The sequence shown here is derived from an EMBL/GenBank/DDBJ whole genome shotgun (WGS) entry which is preliminary data.</text>
</comment>
<evidence type="ECO:0000256" key="5">
    <source>
        <dbReference type="ARBA" id="ARBA00022807"/>
    </source>
</evidence>
<evidence type="ECO:0000256" key="3">
    <source>
        <dbReference type="ARBA" id="ARBA00022737"/>
    </source>
</evidence>
<feature type="repeat" description="Cell wall-binding" evidence="6">
    <location>
        <begin position="2"/>
        <end position="21"/>
    </location>
</feature>
<dbReference type="Gene3D" id="2.10.270.10">
    <property type="entry name" value="Cholin Binding"/>
    <property type="match status" value="1"/>
</dbReference>
<dbReference type="EMBL" id="NTQT01000015">
    <property type="protein sequence ID" value="PFC74468.1"/>
    <property type="molecule type" value="Genomic_DNA"/>
</dbReference>
<dbReference type="InterPro" id="IPR000064">
    <property type="entry name" value="NLP_P60_dom"/>
</dbReference>
<evidence type="ECO:0000256" key="4">
    <source>
        <dbReference type="ARBA" id="ARBA00022801"/>
    </source>
</evidence>
<evidence type="ECO:0000313" key="9">
    <source>
        <dbReference type="Proteomes" id="UP000220226"/>
    </source>
</evidence>
<dbReference type="Gene3D" id="3.90.1720.10">
    <property type="entry name" value="endopeptidase domain like (from Nostoc punctiforme)"/>
    <property type="match status" value="1"/>
</dbReference>
<dbReference type="Proteomes" id="UP000220226">
    <property type="component" value="Unassembled WGS sequence"/>
</dbReference>
<sequence length="180" mass="20007">MKTGWVKDNDKWYYLDGSADGSMKTGWFQEDNQWYYLDANQGGAMVTGQVTIGGQQESFDENGHWISVNKYVAEAKKYLGVPYVWGGATPSGFDCSGFISYVYKVARQDAAGFYNSAQKISNPQPGDLVFFKNTYKNGISHIGIVVGDGRMIHAGDKGIEYSNLNSSYNQQHFAGYGRLK</sequence>
<feature type="repeat" description="Cell wall-binding" evidence="6">
    <location>
        <begin position="24"/>
        <end position="43"/>
    </location>
</feature>
<protein>
    <recommendedName>
        <fullName evidence="7">NlpC/P60 domain-containing protein</fullName>
    </recommendedName>
</protein>
<evidence type="ECO:0000256" key="2">
    <source>
        <dbReference type="ARBA" id="ARBA00022670"/>
    </source>
</evidence>
<evidence type="ECO:0000313" key="8">
    <source>
        <dbReference type="EMBL" id="PFC74468.1"/>
    </source>
</evidence>
<dbReference type="InterPro" id="IPR051202">
    <property type="entry name" value="Peptidase_C40"/>
</dbReference>
<dbReference type="Pfam" id="PF00877">
    <property type="entry name" value="NLPC_P60"/>
    <property type="match status" value="1"/>
</dbReference>
<proteinExistence type="inferred from homology"/>
<comment type="similarity">
    <text evidence="1">Belongs to the peptidase C40 family.</text>
</comment>
<dbReference type="SUPFAM" id="SSF54001">
    <property type="entry name" value="Cysteine proteinases"/>
    <property type="match status" value="1"/>
</dbReference>
<dbReference type="PROSITE" id="PS51170">
    <property type="entry name" value="CW"/>
    <property type="match status" value="2"/>
</dbReference>
<keyword evidence="4" id="KW-0378">Hydrolase</keyword>
<dbReference type="GO" id="GO:0008234">
    <property type="term" value="F:cysteine-type peptidase activity"/>
    <property type="evidence" value="ECO:0007669"/>
    <property type="project" value="UniProtKB-KW"/>
</dbReference>
<reference evidence="8 9" key="1">
    <citation type="submission" date="2017-09" db="EMBL/GenBank/DDBJ databases">
        <title>Large-scale bioinformatics analysis of Bacillus genomes uncovers conserved roles of natural products in bacterial physiology.</title>
        <authorList>
            <consortium name="Agbiome Team Llc"/>
            <person name="Bleich R.M."/>
            <person name="Grubbs K.J."/>
            <person name="Santa Maria K.C."/>
            <person name="Allen S.E."/>
            <person name="Farag S."/>
            <person name="Shank E.A."/>
            <person name="Bowers A."/>
        </authorList>
    </citation>
    <scope>NUCLEOTIDE SEQUENCE [LARGE SCALE GENOMIC DNA]</scope>
    <source>
        <strain evidence="8 9">AFS025165</strain>
    </source>
</reference>
<dbReference type="InterPro" id="IPR018337">
    <property type="entry name" value="Cell_wall/Cho-bd_repeat"/>
</dbReference>
<dbReference type="SUPFAM" id="SSF69360">
    <property type="entry name" value="Cell wall binding repeat"/>
    <property type="match status" value="1"/>
</dbReference>
<evidence type="ECO:0000256" key="1">
    <source>
        <dbReference type="ARBA" id="ARBA00007074"/>
    </source>
</evidence>
<evidence type="ECO:0000259" key="7">
    <source>
        <dbReference type="PROSITE" id="PS51935"/>
    </source>
</evidence>
<accession>A0A2A8Y6F1</accession>
<organism evidence="8 9">
    <name type="scientific">Bacillus cereus</name>
    <dbReference type="NCBI Taxonomy" id="1396"/>
    <lineage>
        <taxon>Bacteria</taxon>
        <taxon>Bacillati</taxon>
        <taxon>Bacillota</taxon>
        <taxon>Bacilli</taxon>
        <taxon>Bacillales</taxon>
        <taxon>Bacillaceae</taxon>
        <taxon>Bacillus</taxon>
        <taxon>Bacillus cereus group</taxon>
    </lineage>
</organism>
<dbReference type="GO" id="GO:0006508">
    <property type="term" value="P:proteolysis"/>
    <property type="evidence" value="ECO:0007669"/>
    <property type="project" value="UniProtKB-KW"/>
</dbReference>